<dbReference type="Gene3D" id="1.10.357.10">
    <property type="entry name" value="Tetracycline Repressor, domain 2"/>
    <property type="match status" value="1"/>
</dbReference>
<comment type="caution">
    <text evidence="5">The sequence shown here is derived from an EMBL/GenBank/DDBJ whole genome shotgun (WGS) entry which is preliminary data.</text>
</comment>
<dbReference type="PANTHER" id="PTHR30055:SF146">
    <property type="entry name" value="HTH-TYPE TRANSCRIPTIONAL DUAL REGULATOR CECR"/>
    <property type="match status" value="1"/>
</dbReference>
<dbReference type="InterPro" id="IPR050109">
    <property type="entry name" value="HTH-type_TetR-like_transc_reg"/>
</dbReference>
<evidence type="ECO:0000256" key="3">
    <source>
        <dbReference type="SAM" id="MobiDB-lite"/>
    </source>
</evidence>
<feature type="region of interest" description="Disordered" evidence="3">
    <location>
        <begin position="1"/>
        <end position="21"/>
    </location>
</feature>
<dbReference type="EMBL" id="JAPMIV010000036">
    <property type="protein sequence ID" value="MDV6375787.1"/>
    <property type="molecule type" value="Genomic_DNA"/>
</dbReference>
<dbReference type="Pfam" id="PF00440">
    <property type="entry name" value="TetR_N"/>
    <property type="match status" value="1"/>
</dbReference>
<feature type="DNA-binding region" description="H-T-H motif" evidence="2">
    <location>
        <begin position="41"/>
        <end position="60"/>
    </location>
</feature>
<dbReference type="InterPro" id="IPR009057">
    <property type="entry name" value="Homeodomain-like_sf"/>
</dbReference>
<accession>A0ABU4DV07</accession>
<evidence type="ECO:0000259" key="4">
    <source>
        <dbReference type="PROSITE" id="PS50977"/>
    </source>
</evidence>
<keyword evidence="1 2" id="KW-0238">DNA-binding</keyword>
<dbReference type="Proteomes" id="UP001276150">
    <property type="component" value="Unassembled WGS sequence"/>
</dbReference>
<dbReference type="PROSITE" id="PS50977">
    <property type="entry name" value="HTH_TETR_2"/>
    <property type="match status" value="1"/>
</dbReference>
<dbReference type="PANTHER" id="PTHR30055">
    <property type="entry name" value="HTH-TYPE TRANSCRIPTIONAL REGULATOR RUTR"/>
    <property type="match status" value="1"/>
</dbReference>
<dbReference type="InterPro" id="IPR001647">
    <property type="entry name" value="HTH_TetR"/>
</dbReference>
<dbReference type="Pfam" id="PF17931">
    <property type="entry name" value="TetR_C_23"/>
    <property type="match status" value="1"/>
</dbReference>
<organism evidence="5 6">
    <name type="scientific">Deinococcus arenicola</name>
    <dbReference type="NCBI Taxonomy" id="2994950"/>
    <lineage>
        <taxon>Bacteria</taxon>
        <taxon>Thermotogati</taxon>
        <taxon>Deinococcota</taxon>
        <taxon>Deinococci</taxon>
        <taxon>Deinococcales</taxon>
        <taxon>Deinococcaceae</taxon>
        <taxon>Deinococcus</taxon>
    </lineage>
</organism>
<dbReference type="SUPFAM" id="SSF46689">
    <property type="entry name" value="Homeodomain-like"/>
    <property type="match status" value="1"/>
</dbReference>
<evidence type="ECO:0000313" key="5">
    <source>
        <dbReference type="EMBL" id="MDV6375787.1"/>
    </source>
</evidence>
<dbReference type="InterPro" id="IPR036271">
    <property type="entry name" value="Tet_transcr_reg_TetR-rel_C_sf"/>
</dbReference>
<feature type="compositionally biased region" description="Polar residues" evidence="3">
    <location>
        <begin position="1"/>
        <end position="10"/>
    </location>
</feature>
<dbReference type="SUPFAM" id="SSF48498">
    <property type="entry name" value="Tetracyclin repressor-like, C-terminal domain"/>
    <property type="match status" value="1"/>
</dbReference>
<dbReference type="RefSeq" id="WP_317641140.1">
    <property type="nucleotide sequence ID" value="NZ_JAPMIV010000036.1"/>
</dbReference>
<evidence type="ECO:0000313" key="6">
    <source>
        <dbReference type="Proteomes" id="UP001276150"/>
    </source>
</evidence>
<gene>
    <name evidence="5" type="ORF">ORD21_14410</name>
</gene>
<evidence type="ECO:0000256" key="1">
    <source>
        <dbReference type="ARBA" id="ARBA00023125"/>
    </source>
</evidence>
<feature type="domain" description="HTH tetR-type" evidence="4">
    <location>
        <begin position="18"/>
        <end position="78"/>
    </location>
</feature>
<protein>
    <submittedName>
        <fullName evidence="5">TetR/AcrR family transcriptional regulator</fullName>
    </submittedName>
</protein>
<dbReference type="InterPro" id="IPR041673">
    <property type="entry name" value="TetR_C_23"/>
</dbReference>
<name>A0ABU4DV07_9DEIO</name>
<reference evidence="5 6" key="1">
    <citation type="submission" date="2022-11" db="EMBL/GenBank/DDBJ databases">
        <title>Deinococcus ZS9-10, Low Temperature and Draught-tolerating, UV-resistant Bacteria from Continental Antarctica.</title>
        <authorList>
            <person name="Cheng L."/>
        </authorList>
    </citation>
    <scope>NUCLEOTIDE SEQUENCE [LARGE SCALE GENOMIC DNA]</scope>
    <source>
        <strain evidence="5 6">ZS9-10</strain>
    </source>
</reference>
<keyword evidence="6" id="KW-1185">Reference proteome</keyword>
<evidence type="ECO:0000256" key="2">
    <source>
        <dbReference type="PROSITE-ProRule" id="PRU00335"/>
    </source>
</evidence>
<sequence>MFKDQSQTSLPPEETKAERTRRKVFDTAMTLFRGRGFDETTMRDISKDAGMALGTAYYHFPSKEAIISAYYESTQSRHHAYVTEHLAECKTLQERLHMVFHSKLEQVQGDRRMLGAIFKFNGDPKHPLSVLGDETRELQRQSVATLALALRGERLGREVAELLPLALWALQMGLLLYLLYDSSEGQRRTFRLMDQSLALTVQLLGVVRNPLLGPVVTPILRQVGQMLDDAQISLKDRPPILQELK</sequence>
<dbReference type="PRINTS" id="PR00455">
    <property type="entry name" value="HTHTETR"/>
</dbReference>
<proteinExistence type="predicted"/>